<organism evidence="1 2">
    <name type="scientific">Geodermatophilus nigrescens</name>
    <dbReference type="NCBI Taxonomy" id="1070870"/>
    <lineage>
        <taxon>Bacteria</taxon>
        <taxon>Bacillati</taxon>
        <taxon>Actinomycetota</taxon>
        <taxon>Actinomycetes</taxon>
        <taxon>Geodermatophilales</taxon>
        <taxon>Geodermatophilaceae</taxon>
        <taxon>Geodermatophilus</taxon>
    </lineage>
</organism>
<keyword evidence="2" id="KW-1185">Reference proteome</keyword>
<accession>A0A1M5JPH1</accession>
<dbReference type="STRING" id="1070870.SAMN05444351_2597"/>
<dbReference type="AlphaFoldDB" id="A0A1M5JPH1"/>
<reference evidence="1 2" key="1">
    <citation type="submission" date="2016-11" db="EMBL/GenBank/DDBJ databases">
        <authorList>
            <person name="Jaros S."/>
            <person name="Januszkiewicz K."/>
            <person name="Wedrychowicz H."/>
        </authorList>
    </citation>
    <scope>NUCLEOTIDE SEQUENCE [LARGE SCALE GENOMIC DNA]</scope>
    <source>
        <strain evidence="1 2">DSM 45408</strain>
    </source>
</reference>
<sequence>MAIIRSMDWVNEGGRVHPTEVDCEVRAIREEGATYLQVSTFGSDYRQREKKVSQTLQFDRSAALRLAAYIRQTFGEGD</sequence>
<dbReference type="EMBL" id="FQVX01000002">
    <property type="protein sequence ID" value="SHG42482.1"/>
    <property type="molecule type" value="Genomic_DNA"/>
</dbReference>
<protein>
    <submittedName>
        <fullName evidence="1">Uncharacterized protein</fullName>
    </submittedName>
</protein>
<proteinExistence type="predicted"/>
<gene>
    <name evidence="1" type="ORF">SAMN05444351_2597</name>
</gene>
<dbReference type="Proteomes" id="UP000184471">
    <property type="component" value="Unassembled WGS sequence"/>
</dbReference>
<evidence type="ECO:0000313" key="2">
    <source>
        <dbReference type="Proteomes" id="UP000184471"/>
    </source>
</evidence>
<evidence type="ECO:0000313" key="1">
    <source>
        <dbReference type="EMBL" id="SHG42482.1"/>
    </source>
</evidence>
<name>A0A1M5JPH1_9ACTN</name>